<gene>
    <name evidence="2" type="ORF">NEILACOT_04711</name>
</gene>
<name>D0WAY8_NEILA</name>
<organism evidence="2 3">
    <name type="scientific">Neisseria lactamica ATCC 23970</name>
    <dbReference type="NCBI Taxonomy" id="546265"/>
    <lineage>
        <taxon>Bacteria</taxon>
        <taxon>Pseudomonadati</taxon>
        <taxon>Pseudomonadota</taxon>
        <taxon>Betaproteobacteria</taxon>
        <taxon>Neisseriales</taxon>
        <taxon>Neisseriaceae</taxon>
        <taxon>Neisseria</taxon>
    </lineage>
</organism>
<sequence length="1153" mass="124996">MLAIFGGGGKLLIKLILIKIIDINFYLSLCSEITGLLMKPFPYHKTLLSILISSLSATAFSAEYTSINENKQISGETPIGHEVTDATNTVTGDVNITVTPANPSIHTYPKAIIIRSDRSEEIQGKTNIAVTLASEGNPNKSPDSNAAYGIAVGYDHKGGGKNETVLTLKDDATITVDNTPGTILGSMSYSGATANTGHQLSGIRIYRKSSDYSTPILNSEKLLTIDVEDKSTAKIGDYLVGIYIAGDGAEANLKDSNITVKANGKHSAALKIGKPELPNVDKSDDYKGAAINSTGNMVLDTSETKDSATVRLFGTKSRLIADSETSTGTIKSGNSAIVFDTQDYETRVTYRGFVFPISDDVSRNEPNKDQEVRLNNTKISTTSENASLIVADAKNVTSLAVQVAGSKVANWFNTGEFVAENAKFLLKGDQSEARAANKGWLAETKLAKTKASDLTFTLDNKAKAIGLTHQHSRAGLSSKLNVVVDHNATWELAPKADEAVQRATAYDVNLANGGVLDASKNATGAGTDYKIQLVHNHSNSSISKTITDGTITVPEGLLFNAAGTLIKPDGTEKPFNLRLPITDGVLKIANGTIEYTSDIGTIKLTKAKFNLEKGTSLTTPEGTTLLSSGTLTLSNTGISLSGTTSVFEKGTFTNGGIITLANQSYADKLTIEGNYVGNNGVLEVNTKWDTPGDYSGAHSESDLLTITGDASGNTTVKAVKTDGTENVIDGSIGELADRYKRSVPVIKVLGDDKGTANGEINSTDAAKPYAYNTRSTFTGTAKTTGAGELQLVSHKDDKGVTEYFWTLTTPNQDKTIITPSAPAYTLVPRQNLESGYAMLDTLHQRRGENQTLSWDKQGSYWQDVEKQSWGRVIGKHLKLDGKERFGLKTNMYGFQVGHDFDVKTKQDDEGKLTRRFTGLYFGALRSHSKFYDEYRAKNGVVIADKLTSRVKTTALNLGVTDTRYNENGTYIDWVGQLSWLNNRYSSVDGTQAKNHGWGAALSVETGRPYALGKDKTNNGDSWILEPQAQLIAQYLRLGNFNDGTRSVSQKGYGLRGRVGFRLAYNKPNDKQRTRTYYFIGNIWHDFKATGNALIGRDKLTEKFDRTWWELGLGSQFSLSENTYLYADARCEKSFDSNKHHGCQGTVGMKYSWK</sequence>
<evidence type="ECO:0000313" key="2">
    <source>
        <dbReference type="EMBL" id="EEZ75261.1"/>
    </source>
</evidence>
<evidence type="ECO:0000259" key="1">
    <source>
        <dbReference type="PROSITE" id="PS51208"/>
    </source>
</evidence>
<dbReference type="Proteomes" id="UP000003843">
    <property type="component" value="Unassembled WGS sequence"/>
</dbReference>
<dbReference type="InterPro" id="IPR043990">
    <property type="entry name" value="AC_1"/>
</dbReference>
<dbReference type="NCBIfam" id="TIGR01414">
    <property type="entry name" value="autotrans_barl"/>
    <property type="match status" value="1"/>
</dbReference>
<proteinExistence type="predicted"/>
<dbReference type="SUPFAM" id="SSF51126">
    <property type="entry name" value="Pectin lyase-like"/>
    <property type="match status" value="1"/>
</dbReference>
<protein>
    <submittedName>
        <fullName evidence="2">Outer membrane autotransporter barrel domain protein</fullName>
    </submittedName>
</protein>
<dbReference type="Pfam" id="PF03797">
    <property type="entry name" value="Autotransporter"/>
    <property type="match status" value="1"/>
</dbReference>
<reference evidence="2 3" key="1">
    <citation type="submission" date="2009-10" db="EMBL/GenBank/DDBJ databases">
        <authorList>
            <person name="Weinstock G."/>
            <person name="Sodergren E."/>
            <person name="Clifton S."/>
            <person name="Fulton L."/>
            <person name="Fulton B."/>
            <person name="Courtney L."/>
            <person name="Fronick C."/>
            <person name="Harrison M."/>
            <person name="Strong C."/>
            <person name="Farmer C."/>
            <person name="Delahaunty K."/>
            <person name="Markovic C."/>
            <person name="Hall O."/>
            <person name="Minx P."/>
            <person name="Tomlinson C."/>
            <person name="Mitreva M."/>
            <person name="Nelson J."/>
            <person name="Hou S."/>
            <person name="Wollam A."/>
            <person name="Pepin K.H."/>
            <person name="Johnson M."/>
            <person name="Bhonagiri V."/>
            <person name="Nash W.E."/>
            <person name="Warren W."/>
            <person name="Chinwalla A."/>
            <person name="Mardis E.R."/>
            <person name="Wilson R.K."/>
        </authorList>
    </citation>
    <scope>NUCLEOTIDE SEQUENCE [LARGE SCALE GENOMIC DNA]</scope>
    <source>
        <strain evidence="2 3">ATCC 23970</strain>
    </source>
</reference>
<dbReference type="EMBL" id="ACEQ02000020">
    <property type="protein sequence ID" value="EEZ75261.1"/>
    <property type="molecule type" value="Genomic_DNA"/>
</dbReference>
<dbReference type="AlphaFoldDB" id="D0WAY8"/>
<dbReference type="InterPro" id="IPR011050">
    <property type="entry name" value="Pectin_lyase_fold/virulence"/>
</dbReference>
<dbReference type="SUPFAM" id="SSF103515">
    <property type="entry name" value="Autotransporter"/>
    <property type="match status" value="1"/>
</dbReference>
<evidence type="ECO:0000313" key="3">
    <source>
        <dbReference type="Proteomes" id="UP000003843"/>
    </source>
</evidence>
<comment type="caution">
    <text evidence="2">The sequence shown here is derived from an EMBL/GenBank/DDBJ whole genome shotgun (WGS) entry which is preliminary data.</text>
</comment>
<dbReference type="SMART" id="SM00869">
    <property type="entry name" value="Autotransporter"/>
    <property type="match status" value="1"/>
</dbReference>
<dbReference type="Gene3D" id="2.160.20.20">
    <property type="match status" value="1"/>
</dbReference>
<dbReference type="Pfam" id="PF18883">
    <property type="entry name" value="AC_1"/>
    <property type="match status" value="1"/>
</dbReference>
<dbReference type="InterPro" id="IPR036709">
    <property type="entry name" value="Autotransporte_beta_dom_sf"/>
</dbReference>
<feature type="domain" description="Autotransporter" evidence="1">
    <location>
        <begin position="853"/>
        <end position="1152"/>
    </location>
</feature>
<dbReference type="InterPro" id="IPR006315">
    <property type="entry name" value="OM_autotransptr_brl_dom"/>
</dbReference>
<dbReference type="InterPro" id="IPR012332">
    <property type="entry name" value="Autotransporter_pectin_lyase_C"/>
</dbReference>
<accession>D0WAY8</accession>
<dbReference type="InterPro" id="IPR005546">
    <property type="entry name" value="Autotransporte_beta"/>
</dbReference>
<dbReference type="Gene3D" id="2.40.128.130">
    <property type="entry name" value="Autotransporter beta-domain"/>
    <property type="match status" value="1"/>
</dbReference>
<dbReference type="GO" id="GO:0019867">
    <property type="term" value="C:outer membrane"/>
    <property type="evidence" value="ECO:0007669"/>
    <property type="project" value="InterPro"/>
</dbReference>
<dbReference type="PROSITE" id="PS51208">
    <property type="entry name" value="AUTOTRANSPORTER"/>
    <property type="match status" value="1"/>
</dbReference>